<protein>
    <submittedName>
        <fullName evidence="1">Uncharacterized protein</fullName>
    </submittedName>
</protein>
<reference evidence="1 2" key="1">
    <citation type="submission" date="2019-09" db="EMBL/GenBank/DDBJ databases">
        <authorList>
            <person name="Chandra G."/>
            <person name="Truman W A."/>
        </authorList>
    </citation>
    <scope>NUCLEOTIDE SEQUENCE [LARGE SCALE GENOMIC DNA]</scope>
    <source>
        <strain evidence="1">PS624</strain>
    </source>
</reference>
<dbReference type="RefSeq" id="WP_127926044.1">
    <property type="nucleotide sequence ID" value="NZ_CABVGZ010000005.1"/>
</dbReference>
<sequence>MADYGLSVTNTYGAVVISSTYKVMVFSERGSFRIQSRYTDREGSGAVAFVKPILTQEAPQVFFRHVNGFHTSLGVYITMLGGPGNWTGFLVTSAVRNGSNLQNYLMEYVICKFSDQPSPQRYGMNIFDAQGQIVFSSEDRVVRYHKFAKSWSLVVGDYVDTYKSNLVIEADDFVCVSSIDRGVTWFADGFGFVGMSLLDNNVPVLNITAQRAGGGYWYYQGTNGTCFGIPVCKFPSSRYYN</sequence>
<proteinExistence type="predicted"/>
<accession>A0A5E6Q7C3</accession>
<dbReference type="AlphaFoldDB" id="A0A5E6Q7C3"/>
<name>A0A5E6Q7C3_PSEFL</name>
<dbReference type="EMBL" id="CABVGZ010000005">
    <property type="protein sequence ID" value="VVM51078.1"/>
    <property type="molecule type" value="Genomic_DNA"/>
</dbReference>
<organism evidence="1 2">
    <name type="scientific">Pseudomonas fluorescens</name>
    <dbReference type="NCBI Taxonomy" id="294"/>
    <lineage>
        <taxon>Bacteria</taxon>
        <taxon>Pseudomonadati</taxon>
        <taxon>Pseudomonadota</taxon>
        <taxon>Gammaproteobacteria</taxon>
        <taxon>Pseudomonadales</taxon>
        <taxon>Pseudomonadaceae</taxon>
        <taxon>Pseudomonas</taxon>
    </lineage>
</organism>
<evidence type="ECO:0000313" key="1">
    <source>
        <dbReference type="EMBL" id="VVM51078.1"/>
    </source>
</evidence>
<gene>
    <name evidence="1" type="ORF">PS624_00788</name>
</gene>
<evidence type="ECO:0000313" key="2">
    <source>
        <dbReference type="Proteomes" id="UP000326241"/>
    </source>
</evidence>
<dbReference type="Proteomes" id="UP000326241">
    <property type="component" value="Unassembled WGS sequence"/>
</dbReference>